<dbReference type="CDD" id="cd07435">
    <property type="entry name" value="PHP_PolIIIA_POLC"/>
    <property type="match status" value="1"/>
</dbReference>
<evidence type="ECO:0000256" key="4">
    <source>
        <dbReference type="ARBA" id="ARBA00022695"/>
    </source>
</evidence>
<dbReference type="InterPro" id="IPR044923">
    <property type="entry name" value="PolC_middle_finger_sf"/>
</dbReference>
<keyword evidence="8 11" id="KW-0269">Exonuclease</keyword>
<dbReference type="SMART" id="SM00481">
    <property type="entry name" value="POLIIIAc"/>
    <property type="match status" value="1"/>
</dbReference>
<dbReference type="Pfam" id="PF00929">
    <property type="entry name" value="RNase_T"/>
    <property type="match status" value="1"/>
</dbReference>
<evidence type="ECO:0000256" key="8">
    <source>
        <dbReference type="ARBA" id="ARBA00022839"/>
    </source>
</evidence>
<dbReference type="EMBL" id="DVFI01000112">
    <property type="protein sequence ID" value="HIQ63536.1"/>
    <property type="molecule type" value="Genomic_DNA"/>
</dbReference>
<comment type="similarity">
    <text evidence="11">Belongs to the DNA polymerase type-C family. PolC subfamily.</text>
</comment>
<dbReference type="NCBIfam" id="TIGR00573">
    <property type="entry name" value="dnaq"/>
    <property type="match status" value="1"/>
</dbReference>
<dbReference type="InterPro" id="IPR006054">
    <property type="entry name" value="DnaQ"/>
</dbReference>
<evidence type="ECO:0000256" key="10">
    <source>
        <dbReference type="ARBA" id="ARBA00049244"/>
    </source>
</evidence>
<evidence type="ECO:0000256" key="5">
    <source>
        <dbReference type="ARBA" id="ARBA00022705"/>
    </source>
</evidence>
<evidence type="ECO:0000313" key="15">
    <source>
        <dbReference type="EMBL" id="HIQ63536.1"/>
    </source>
</evidence>
<dbReference type="PANTHER" id="PTHR32294">
    <property type="entry name" value="DNA POLYMERASE III SUBUNIT ALPHA"/>
    <property type="match status" value="1"/>
</dbReference>
<dbReference type="GO" id="GO:0003677">
    <property type="term" value="F:DNA binding"/>
    <property type="evidence" value="ECO:0007669"/>
    <property type="project" value="UniProtKB-UniRule"/>
</dbReference>
<keyword evidence="9 11" id="KW-0239">DNA-directed DNA polymerase</keyword>
<dbReference type="Gene3D" id="6.10.140.1510">
    <property type="match status" value="1"/>
</dbReference>
<dbReference type="InterPro" id="IPR011708">
    <property type="entry name" value="DNA_pol3_alpha_NTPase_dom"/>
</dbReference>
<keyword evidence="2 11" id="KW-0963">Cytoplasm</keyword>
<dbReference type="InterPro" id="IPR036397">
    <property type="entry name" value="RNaseH_sf"/>
</dbReference>
<dbReference type="Gene3D" id="3.20.20.140">
    <property type="entry name" value="Metal-dependent hydrolases"/>
    <property type="match status" value="2"/>
</dbReference>
<dbReference type="CDD" id="cd04484">
    <property type="entry name" value="polC_OBF"/>
    <property type="match status" value="1"/>
</dbReference>
<feature type="coiled-coil region" evidence="12">
    <location>
        <begin position="158"/>
        <end position="185"/>
    </location>
</feature>
<dbReference type="InterPro" id="IPR013520">
    <property type="entry name" value="Ribonucl_H"/>
</dbReference>
<reference evidence="15" key="2">
    <citation type="journal article" date="2021" name="PeerJ">
        <title>Extensive microbial diversity within the chicken gut microbiome revealed by metagenomics and culture.</title>
        <authorList>
            <person name="Gilroy R."/>
            <person name="Ravi A."/>
            <person name="Getino M."/>
            <person name="Pursley I."/>
            <person name="Horton D.L."/>
            <person name="Alikhan N.F."/>
            <person name="Baker D."/>
            <person name="Gharbi K."/>
            <person name="Hall N."/>
            <person name="Watson M."/>
            <person name="Adriaenssens E.M."/>
            <person name="Foster-Nyarko E."/>
            <person name="Jarju S."/>
            <person name="Secka A."/>
            <person name="Antonio M."/>
            <person name="Oren A."/>
            <person name="Chaudhuri R.R."/>
            <person name="La Ragione R."/>
            <person name="Hildebrand F."/>
            <person name="Pallen M.J."/>
        </authorList>
    </citation>
    <scope>NUCLEOTIDE SEQUENCE</scope>
    <source>
        <strain evidence="15">ChiHile30-977</strain>
    </source>
</reference>
<dbReference type="InterPro" id="IPR012340">
    <property type="entry name" value="NA-bd_OB-fold"/>
</dbReference>
<keyword evidence="6 11" id="KW-0540">Nuclease</keyword>
<dbReference type="Gene3D" id="1.10.150.700">
    <property type="entry name" value="PolC, middle finger domain"/>
    <property type="match status" value="1"/>
</dbReference>
<protein>
    <recommendedName>
        <fullName evidence="11">DNA polymerase III PolC-type</fullName>
        <shortName evidence="11">PolIII</shortName>
        <ecNumber evidence="11">2.7.7.7</ecNumber>
    </recommendedName>
</protein>
<dbReference type="Pfam" id="PF02811">
    <property type="entry name" value="PHP"/>
    <property type="match status" value="1"/>
</dbReference>
<comment type="function">
    <text evidence="1 11">Required for replicative DNA synthesis. This DNA polymerase also exhibits 3' to 5' exonuclease activity.</text>
</comment>
<dbReference type="InterPro" id="IPR004013">
    <property type="entry name" value="PHP_dom"/>
</dbReference>
<feature type="domain" description="Exonuclease" evidence="13">
    <location>
        <begin position="419"/>
        <end position="584"/>
    </location>
</feature>
<dbReference type="InterPro" id="IPR029460">
    <property type="entry name" value="DNAPol_HHH"/>
</dbReference>
<evidence type="ECO:0000259" key="14">
    <source>
        <dbReference type="SMART" id="SM00481"/>
    </source>
</evidence>
<dbReference type="Gene3D" id="2.40.50.140">
    <property type="entry name" value="Nucleic acid-binding proteins"/>
    <property type="match status" value="1"/>
</dbReference>
<dbReference type="CDD" id="cd06127">
    <property type="entry name" value="DEDDh"/>
    <property type="match status" value="1"/>
</dbReference>
<dbReference type="InterPro" id="IPR006308">
    <property type="entry name" value="Pol_III_a_PolC-type_gram_pos"/>
</dbReference>
<dbReference type="InterPro" id="IPR040982">
    <property type="entry name" value="DNA_pol3_finger"/>
</dbReference>
<reference evidence="15" key="1">
    <citation type="submission" date="2020-10" db="EMBL/GenBank/DDBJ databases">
        <authorList>
            <person name="Gilroy R."/>
        </authorList>
    </citation>
    <scope>NUCLEOTIDE SEQUENCE</scope>
    <source>
        <strain evidence="15">ChiHile30-977</strain>
    </source>
</reference>
<dbReference type="Pfam" id="PF17657">
    <property type="entry name" value="DNA_pol3_finger"/>
    <property type="match status" value="1"/>
</dbReference>
<dbReference type="Gene3D" id="3.30.420.10">
    <property type="entry name" value="Ribonuclease H-like superfamily/Ribonuclease H"/>
    <property type="match status" value="1"/>
</dbReference>
<evidence type="ECO:0000313" key="16">
    <source>
        <dbReference type="Proteomes" id="UP000886819"/>
    </source>
</evidence>
<evidence type="ECO:0000256" key="11">
    <source>
        <dbReference type="HAMAP-Rule" id="MF_00356"/>
    </source>
</evidence>
<dbReference type="PANTHER" id="PTHR32294:SF5">
    <property type="entry name" value="DNA POLYMERASE III POLC-TYPE"/>
    <property type="match status" value="1"/>
</dbReference>
<evidence type="ECO:0000256" key="2">
    <source>
        <dbReference type="ARBA" id="ARBA00022490"/>
    </source>
</evidence>
<dbReference type="Pfam" id="PF07733">
    <property type="entry name" value="DNA_pol3_alpha"/>
    <property type="match status" value="2"/>
</dbReference>
<evidence type="ECO:0000256" key="9">
    <source>
        <dbReference type="ARBA" id="ARBA00022932"/>
    </source>
</evidence>
<dbReference type="GO" id="GO:0008408">
    <property type="term" value="F:3'-5' exonuclease activity"/>
    <property type="evidence" value="ECO:0007669"/>
    <property type="project" value="UniProtKB-UniRule"/>
</dbReference>
<comment type="caution">
    <text evidence="15">The sequence shown here is derived from an EMBL/GenBank/DDBJ whole genome shotgun (WGS) entry which is preliminary data.</text>
</comment>
<gene>
    <name evidence="11" type="primary">polC</name>
    <name evidence="15" type="ORF">IAA66_08150</name>
</gene>
<dbReference type="SMART" id="SM00479">
    <property type="entry name" value="EXOIII"/>
    <property type="match status" value="1"/>
</dbReference>
<dbReference type="NCBIfam" id="TIGR01405">
    <property type="entry name" value="polC_Gram_pos"/>
    <property type="match status" value="1"/>
</dbReference>
<name>A0A9D0YWJ2_9FIRM</name>
<dbReference type="FunFam" id="3.30.420.10:FF:000045">
    <property type="entry name" value="3'-5' exonuclease DinG"/>
    <property type="match status" value="1"/>
</dbReference>
<keyword evidence="3 11" id="KW-0808">Transferase</keyword>
<dbReference type="InterPro" id="IPR004805">
    <property type="entry name" value="DnaE2/DnaE/PolC"/>
</dbReference>
<sequence>MNWQSLLPAELEPLAAHLTLETAKVDRRATRLLVCFLADRLVGEKEYLALRGALQRHFPGVRVSLRVCSPALAGEARRELAQYAAFLTDCLARHFPGVRPWLQDAAWAMEGDRVVLTLHSAMALEYARKVGLDARLETLMLDVFRLRVQAVLCCQEDVDEQHKRLEALEAKAREAVREQAEQAAKETRSKPKREAEGRIMGAAIGAAQTTPVGELAEDSGRVTVRGEVIAADCRELSGGKMRLLTFSLTDYTGTIGCKALLFYSRRRQGGEESHAPTAEEIARVEAIAKAVRPGCWLTVRGDCQYDKFAREVVVRVSDIEAAQAPVREDRAERKRVELHLHTQMSSMDGVSSATALIAQAAAWGHPAVAVTDHGVLQAFPEAFAAAKKHGIKLIPGIEGYLIDEAVIVEGADERAVGSETVVLDFETTGLAPKRDRVIEIGAVKMAGEEIVGELSLMIDPGIPLPSKITEITGITNDMVRGQPRFEQAAEQLLDFIGDAALAAHNASFDVAFLQAELARCGMRWQGPVIDTLAFARKAYPTLKSHRLGAVCRHVGVSLKNAHRAVHDARATAQMLMKMLALAKGRGAETLQALNTAFVGGAIGEAHHVVLLATSQTGMTHLNRLVSEAHLHHFYRRPHIPRALLQQYREGLLVGSACESGELYRAVLDGRDEQTLSRIARFYDYLEIQPVGNNAFLVREGRVKDEDELRALNRRIVALGEKCGLPVVATGDVHFLRPQDAISRAILMAGMGFEDADQQAPLYFRTTDDMLEEFSYLGEKKALEVVVENPNRIAARVGEVRLFPPHPEGKETFQPFWEDAADNIRGMAEDGAKARYGDPLPALVRARLDKELGSIIGYGFATLYNIAQKLVAKSLSDGYLVGSRGSVGSSFVATMCGITEVNPLPPHYLCPCCHWSYFDEKHELASMGADLPPRRCPVCGAECRREGFDIPFEVFLGFKGDKVPDIDLNFSGVYQPIAHKYVEELFGQNNVFRAGTIGTLADKTAYGFVAKYLEERGKQASEAEKQRLVAGCVGVKRTTGQHPGGIVVLPKDYEIYQFTAIQHPANDVNSPIVTTHYDFSSMHDVLVKLDILGHDDPTMINMLERLTGVNARELPLNDAGVMSLFTSPEALGVTPEQIRCTTGTLGIPEFGTRFVRGMLDDTKPKTMEELVRISGLSHGTDVWLGNAADLIASRTATLSECICTRDDIMNALMLRGVAPKMSFTIMESVRKGKGLTPEMEEAMRAQDTPDWFIDSCKKIKYMFPKGHAVAYVTMALRVAWFKLYRPQAYYAAYYTVRADGFDIGLMRQSAEALREKLDDFDVRAKELTAAEKDQVTLAEIALEMAARGIELLPIDLYASDADTFLLEGDKIRPPFTAIPGLGASAAQAMREAREAGVFLSVEDLKMRAKVSSAVIELLRGHGVLNGLPETSQVSLF</sequence>
<evidence type="ECO:0000256" key="1">
    <source>
        <dbReference type="ARBA" id="ARBA00003452"/>
    </source>
</evidence>
<organism evidence="15 16">
    <name type="scientific">Candidatus Avichristensenella intestinipullorum</name>
    <dbReference type="NCBI Taxonomy" id="2840693"/>
    <lineage>
        <taxon>Bacteria</taxon>
        <taxon>Bacillati</taxon>
        <taxon>Bacillota</taxon>
        <taxon>Clostridia</taxon>
        <taxon>Candidatus Avichristensenella</taxon>
    </lineage>
</organism>
<dbReference type="EC" id="2.7.7.7" evidence="11"/>
<comment type="catalytic activity">
    <reaction evidence="10 11">
        <text>DNA(n) + a 2'-deoxyribonucleoside 5'-triphosphate = DNA(n+1) + diphosphate</text>
        <dbReference type="Rhea" id="RHEA:22508"/>
        <dbReference type="Rhea" id="RHEA-COMP:17339"/>
        <dbReference type="Rhea" id="RHEA-COMP:17340"/>
        <dbReference type="ChEBI" id="CHEBI:33019"/>
        <dbReference type="ChEBI" id="CHEBI:61560"/>
        <dbReference type="ChEBI" id="CHEBI:173112"/>
        <dbReference type="EC" id="2.7.7.7"/>
    </reaction>
</comment>
<evidence type="ECO:0000259" key="13">
    <source>
        <dbReference type="SMART" id="SM00479"/>
    </source>
</evidence>
<keyword evidence="12" id="KW-0175">Coiled coil</keyword>
<evidence type="ECO:0000256" key="12">
    <source>
        <dbReference type="SAM" id="Coils"/>
    </source>
</evidence>
<evidence type="ECO:0000256" key="7">
    <source>
        <dbReference type="ARBA" id="ARBA00022801"/>
    </source>
</evidence>
<proteinExistence type="inferred from homology"/>
<evidence type="ECO:0000256" key="6">
    <source>
        <dbReference type="ARBA" id="ARBA00022722"/>
    </source>
</evidence>
<dbReference type="GO" id="GO:0003887">
    <property type="term" value="F:DNA-directed DNA polymerase activity"/>
    <property type="evidence" value="ECO:0007669"/>
    <property type="project" value="UniProtKB-UniRule"/>
</dbReference>
<feature type="domain" description="Polymerase/histidinol phosphatase N-terminal" evidence="14">
    <location>
        <begin position="336"/>
        <end position="403"/>
    </location>
</feature>
<keyword evidence="5 11" id="KW-0235">DNA replication</keyword>
<keyword evidence="4 11" id="KW-0548">Nucleotidyltransferase</keyword>
<dbReference type="Pfam" id="PF14579">
    <property type="entry name" value="HHH_6"/>
    <property type="match status" value="1"/>
</dbReference>
<comment type="subcellular location">
    <subcellularLocation>
        <location evidence="11">Cytoplasm</location>
    </subcellularLocation>
</comment>
<dbReference type="Proteomes" id="UP000886819">
    <property type="component" value="Unassembled WGS sequence"/>
</dbReference>
<keyword evidence="7 11" id="KW-0378">Hydrolase</keyword>
<dbReference type="GO" id="GO:0005737">
    <property type="term" value="C:cytoplasm"/>
    <property type="evidence" value="ECO:0007669"/>
    <property type="project" value="UniProtKB-SubCell"/>
</dbReference>
<dbReference type="GO" id="GO:0006261">
    <property type="term" value="P:DNA-templated DNA replication"/>
    <property type="evidence" value="ECO:0007669"/>
    <property type="project" value="UniProtKB-UniRule"/>
</dbReference>
<dbReference type="SUPFAM" id="SSF53098">
    <property type="entry name" value="Ribonuclease H-like"/>
    <property type="match status" value="1"/>
</dbReference>
<dbReference type="InterPro" id="IPR003141">
    <property type="entry name" value="Pol/His_phosphatase_N"/>
</dbReference>
<dbReference type="Gene3D" id="1.10.150.870">
    <property type="match status" value="1"/>
</dbReference>
<dbReference type="HAMAP" id="MF_00356">
    <property type="entry name" value="DNApol_PolC"/>
    <property type="match status" value="1"/>
</dbReference>
<dbReference type="Gene3D" id="3.30.1900.20">
    <property type="match status" value="2"/>
</dbReference>
<evidence type="ECO:0000256" key="3">
    <source>
        <dbReference type="ARBA" id="ARBA00022679"/>
    </source>
</evidence>
<accession>A0A9D0YWJ2</accession>
<dbReference type="NCBIfam" id="NF001688">
    <property type="entry name" value="PRK00448.1"/>
    <property type="match status" value="1"/>
</dbReference>
<dbReference type="InterPro" id="IPR012337">
    <property type="entry name" value="RNaseH-like_sf"/>
</dbReference>